<accession>A0AA39NUG2</accession>
<organism evidence="1 2">
    <name type="scientific">Armillaria luteobubalina</name>
    <dbReference type="NCBI Taxonomy" id="153913"/>
    <lineage>
        <taxon>Eukaryota</taxon>
        <taxon>Fungi</taxon>
        <taxon>Dikarya</taxon>
        <taxon>Basidiomycota</taxon>
        <taxon>Agaricomycotina</taxon>
        <taxon>Agaricomycetes</taxon>
        <taxon>Agaricomycetidae</taxon>
        <taxon>Agaricales</taxon>
        <taxon>Marasmiineae</taxon>
        <taxon>Physalacriaceae</taxon>
        <taxon>Armillaria</taxon>
    </lineage>
</organism>
<keyword evidence="2" id="KW-1185">Reference proteome</keyword>
<proteinExistence type="predicted"/>
<protein>
    <submittedName>
        <fullName evidence="1">Uncharacterized protein</fullName>
    </submittedName>
</protein>
<dbReference type="AlphaFoldDB" id="A0AA39NUG2"/>
<reference evidence="1" key="1">
    <citation type="submission" date="2023-06" db="EMBL/GenBank/DDBJ databases">
        <authorList>
            <consortium name="Lawrence Berkeley National Laboratory"/>
            <person name="Ahrendt S."/>
            <person name="Sahu N."/>
            <person name="Indic B."/>
            <person name="Wong-Bajracharya J."/>
            <person name="Merenyi Z."/>
            <person name="Ke H.-M."/>
            <person name="Monk M."/>
            <person name="Kocsube S."/>
            <person name="Drula E."/>
            <person name="Lipzen A."/>
            <person name="Balint B."/>
            <person name="Henrissat B."/>
            <person name="Andreopoulos B."/>
            <person name="Martin F.M."/>
            <person name="Harder C.B."/>
            <person name="Rigling D."/>
            <person name="Ford K.L."/>
            <person name="Foster G.D."/>
            <person name="Pangilinan J."/>
            <person name="Papanicolaou A."/>
            <person name="Barry K."/>
            <person name="LaButti K."/>
            <person name="Viragh M."/>
            <person name="Koriabine M."/>
            <person name="Yan M."/>
            <person name="Riley R."/>
            <person name="Champramary S."/>
            <person name="Plett K.L."/>
            <person name="Tsai I.J."/>
            <person name="Slot J."/>
            <person name="Sipos G."/>
            <person name="Plett J."/>
            <person name="Nagy L.G."/>
            <person name="Grigoriev I.V."/>
        </authorList>
    </citation>
    <scope>NUCLEOTIDE SEQUENCE</scope>
    <source>
        <strain evidence="1">HWK02</strain>
    </source>
</reference>
<evidence type="ECO:0000313" key="2">
    <source>
        <dbReference type="Proteomes" id="UP001175228"/>
    </source>
</evidence>
<evidence type="ECO:0000313" key="1">
    <source>
        <dbReference type="EMBL" id="KAK0471981.1"/>
    </source>
</evidence>
<dbReference type="EMBL" id="JAUEPU010000302">
    <property type="protein sequence ID" value="KAK0471981.1"/>
    <property type="molecule type" value="Genomic_DNA"/>
</dbReference>
<comment type="caution">
    <text evidence="1">The sequence shown here is derived from an EMBL/GenBank/DDBJ whole genome shotgun (WGS) entry which is preliminary data.</text>
</comment>
<sequence>MSFPGTEGGLRHHSVAGGVTTVGGGGVTSVIGGFTSVFGGMGAVETAAPASSAMSSPGDLDVRQDSVTSIVGTCVTTVGGGVTYALPTETAVTSVVKGATCTAGGVTSLVSSPQPHPRAVNAEEEYEYVVTA</sequence>
<gene>
    <name evidence="1" type="ORF">EDD18DRAFT_1370675</name>
</gene>
<dbReference type="Proteomes" id="UP001175228">
    <property type="component" value="Unassembled WGS sequence"/>
</dbReference>
<name>A0AA39NUG2_9AGAR</name>